<protein>
    <submittedName>
        <fullName evidence="2">Uncharacterized protein</fullName>
    </submittedName>
</protein>
<evidence type="ECO:0000313" key="3">
    <source>
        <dbReference type="Proteomes" id="UP001201980"/>
    </source>
</evidence>
<name>A0AAD5RU33_9PEZI</name>
<organism evidence="2 3">
    <name type="scientific">Zalerion maritima</name>
    <dbReference type="NCBI Taxonomy" id="339359"/>
    <lineage>
        <taxon>Eukaryota</taxon>
        <taxon>Fungi</taxon>
        <taxon>Dikarya</taxon>
        <taxon>Ascomycota</taxon>
        <taxon>Pezizomycotina</taxon>
        <taxon>Sordariomycetes</taxon>
        <taxon>Lulworthiomycetidae</taxon>
        <taxon>Lulworthiales</taxon>
        <taxon>Lulworthiaceae</taxon>
        <taxon>Zalerion</taxon>
    </lineage>
</organism>
<dbReference type="Proteomes" id="UP001201980">
    <property type="component" value="Unassembled WGS sequence"/>
</dbReference>
<evidence type="ECO:0000313" key="2">
    <source>
        <dbReference type="EMBL" id="KAJ2903167.1"/>
    </source>
</evidence>
<gene>
    <name evidence="2" type="ORF">MKZ38_010299</name>
</gene>
<evidence type="ECO:0000256" key="1">
    <source>
        <dbReference type="SAM" id="MobiDB-lite"/>
    </source>
</evidence>
<keyword evidence="3" id="KW-1185">Reference proteome</keyword>
<reference evidence="2" key="1">
    <citation type="submission" date="2022-07" db="EMBL/GenBank/DDBJ databases">
        <title>Draft genome sequence of Zalerion maritima ATCC 34329, a (micro)plastics degrading marine fungus.</title>
        <authorList>
            <person name="Paco A."/>
            <person name="Goncalves M.F.M."/>
            <person name="Rocha-Santos T.A.P."/>
            <person name="Alves A."/>
        </authorList>
    </citation>
    <scope>NUCLEOTIDE SEQUENCE</scope>
    <source>
        <strain evidence="2">ATCC 34329</strain>
    </source>
</reference>
<feature type="region of interest" description="Disordered" evidence="1">
    <location>
        <begin position="1"/>
        <end position="136"/>
    </location>
</feature>
<dbReference type="AlphaFoldDB" id="A0AAD5RU33"/>
<feature type="compositionally biased region" description="Polar residues" evidence="1">
    <location>
        <begin position="89"/>
        <end position="99"/>
    </location>
</feature>
<comment type="caution">
    <text evidence="2">The sequence shown here is derived from an EMBL/GenBank/DDBJ whole genome shotgun (WGS) entry which is preliminary data.</text>
</comment>
<dbReference type="EMBL" id="JAKWBI020000089">
    <property type="protein sequence ID" value="KAJ2903167.1"/>
    <property type="molecule type" value="Genomic_DNA"/>
</dbReference>
<accession>A0AAD5RU33</accession>
<sequence length="340" mass="38247">MSQHIGAVGFRTPANPATDASSRTGWEITSPPSSPPSPVRETRKRTYIFTHPTTRNYQILSRGRRVKKDLKAYRPEVETSSPKRRRTSDYSMVPTQRAPQTRYLLRSSPPAKSSPEIGPKLPTSGPAPPPPPPSYLLGGTTQWSACPKLPNCRTCCTIKPHERNYKKDTNKHRQTLVRLADVMRNWAGTLPSGDYVPKFIPPGATDLGEVHLGGQKIILYVCKERESGQDLVWSPRPKAPEKLKFKWRILDVGTENGVYVRRGVSTPEKPRRWVAQQGFMRVGRDDSDTVRRANAFGRLQRDTTRMSEMHANTPTLFTHGGVTPEIRVTRPNGTVVFPQY</sequence>
<proteinExistence type="predicted"/>
<feature type="compositionally biased region" description="Pro residues" evidence="1">
    <location>
        <begin position="125"/>
        <end position="134"/>
    </location>
</feature>